<evidence type="ECO:0000313" key="3">
    <source>
        <dbReference type="EnsemblPlants" id="OBART04G01790.1"/>
    </source>
</evidence>
<dbReference type="AlphaFoldDB" id="A0A0D3FSB1"/>
<name>A0A0D3FSB1_9ORYZ</name>
<evidence type="ECO:0000313" key="4">
    <source>
        <dbReference type="Proteomes" id="UP000026960"/>
    </source>
</evidence>
<dbReference type="EnsemblPlants" id="OBART04G01790.1">
    <property type="protein sequence ID" value="OBART04G01790.1"/>
    <property type="gene ID" value="OBART04G01790"/>
</dbReference>
<dbReference type="HOGENOM" id="CLU_1743307_0_0_1"/>
<feature type="chain" id="PRO_5002262467" evidence="2">
    <location>
        <begin position="32"/>
        <end position="150"/>
    </location>
</feature>
<sequence>MGKQMPNCSRGLLHLLLALLGCFSIPGHVYGNNLDYTRSASINEGCNNVNINGSVPVPCNIFSPSKMRNCSRGLLLLLLALLGYFSIPGHVYGKNLDYTRSASMNEGRNNVNTNGLVPVPCNIFSPSKVCCRNVCYPSLQACEANCKPIV</sequence>
<accession>A0A0D3FSB1</accession>
<evidence type="ECO:0000256" key="1">
    <source>
        <dbReference type="SAM" id="Phobius"/>
    </source>
</evidence>
<keyword evidence="2" id="KW-0732">Signal</keyword>
<dbReference type="PaxDb" id="65489-OBART04G01790.1"/>
<dbReference type="Gramene" id="OBART04G01790.1">
    <property type="protein sequence ID" value="OBART04G01790.1"/>
    <property type="gene ID" value="OBART04G01790"/>
</dbReference>
<feature type="transmembrane region" description="Helical" evidence="1">
    <location>
        <begin position="73"/>
        <end position="93"/>
    </location>
</feature>
<proteinExistence type="predicted"/>
<keyword evidence="4" id="KW-1185">Reference proteome</keyword>
<protein>
    <submittedName>
        <fullName evidence="3">Uncharacterized protein</fullName>
    </submittedName>
</protein>
<keyword evidence="1" id="KW-0812">Transmembrane</keyword>
<organism evidence="3">
    <name type="scientific">Oryza barthii</name>
    <dbReference type="NCBI Taxonomy" id="65489"/>
    <lineage>
        <taxon>Eukaryota</taxon>
        <taxon>Viridiplantae</taxon>
        <taxon>Streptophyta</taxon>
        <taxon>Embryophyta</taxon>
        <taxon>Tracheophyta</taxon>
        <taxon>Spermatophyta</taxon>
        <taxon>Magnoliopsida</taxon>
        <taxon>Liliopsida</taxon>
        <taxon>Poales</taxon>
        <taxon>Poaceae</taxon>
        <taxon>BOP clade</taxon>
        <taxon>Oryzoideae</taxon>
        <taxon>Oryzeae</taxon>
        <taxon>Oryzinae</taxon>
        <taxon>Oryza</taxon>
    </lineage>
</organism>
<dbReference type="PROSITE" id="PS51257">
    <property type="entry name" value="PROKAR_LIPOPROTEIN"/>
    <property type="match status" value="1"/>
</dbReference>
<keyword evidence="1" id="KW-0472">Membrane</keyword>
<keyword evidence="1" id="KW-1133">Transmembrane helix</keyword>
<reference evidence="3" key="1">
    <citation type="journal article" date="2009" name="Rice">
        <title>De Novo Next Generation Sequencing of Plant Genomes.</title>
        <authorList>
            <person name="Rounsley S."/>
            <person name="Marri P.R."/>
            <person name="Yu Y."/>
            <person name="He R."/>
            <person name="Sisneros N."/>
            <person name="Goicoechea J.L."/>
            <person name="Lee S.J."/>
            <person name="Angelova A."/>
            <person name="Kudrna D."/>
            <person name="Luo M."/>
            <person name="Affourtit J."/>
            <person name="Desany B."/>
            <person name="Knight J."/>
            <person name="Niazi F."/>
            <person name="Egholm M."/>
            <person name="Wing R.A."/>
        </authorList>
    </citation>
    <scope>NUCLEOTIDE SEQUENCE [LARGE SCALE GENOMIC DNA]</scope>
    <source>
        <strain evidence="3">cv. IRGC 105608</strain>
    </source>
</reference>
<reference evidence="3" key="2">
    <citation type="submission" date="2015-03" db="UniProtKB">
        <authorList>
            <consortium name="EnsemblPlants"/>
        </authorList>
    </citation>
    <scope>IDENTIFICATION</scope>
</reference>
<evidence type="ECO:0000256" key="2">
    <source>
        <dbReference type="SAM" id="SignalP"/>
    </source>
</evidence>
<feature type="signal peptide" evidence="2">
    <location>
        <begin position="1"/>
        <end position="31"/>
    </location>
</feature>
<dbReference type="Proteomes" id="UP000026960">
    <property type="component" value="Chromosome 4"/>
</dbReference>